<feature type="transmembrane region" description="Helical" evidence="2">
    <location>
        <begin position="370"/>
        <end position="392"/>
    </location>
</feature>
<dbReference type="Pfam" id="PF01757">
    <property type="entry name" value="Acyl_transf_3"/>
    <property type="match status" value="1"/>
</dbReference>
<keyword evidence="2" id="KW-0812">Transmembrane</keyword>
<name>A0ABW7VY30_9NOCA</name>
<dbReference type="Proteomes" id="UP001611494">
    <property type="component" value="Unassembled WGS sequence"/>
</dbReference>
<protein>
    <submittedName>
        <fullName evidence="4">Acyltransferase family protein</fullName>
        <ecNumber evidence="4">2.3.-.-</ecNumber>
    </submittedName>
</protein>
<keyword evidence="2" id="KW-0472">Membrane</keyword>
<feature type="transmembrane region" description="Helical" evidence="2">
    <location>
        <begin position="54"/>
        <end position="73"/>
    </location>
</feature>
<feature type="transmembrane region" description="Helical" evidence="2">
    <location>
        <begin position="301"/>
        <end position="321"/>
    </location>
</feature>
<feature type="domain" description="Acyltransferase 3" evidence="3">
    <location>
        <begin position="47"/>
        <end position="383"/>
    </location>
</feature>
<sequence>MTTTPTTDTGPWPRAELGERRAGPGRGPAVPETAPVPVARQRGFLPALEGMRGLAALGVLLTHVAFQTGATGIPGLGRLLERFDMAVAVFFALSGFLLWRPHALTARGLGDAPTLGYYLRHRVARIVPAYWVVVCTVLFLVPAAADTAGLQVWISNLLLLQVFVPLTLTDGLTQMWSLSVEVAFYIALPLLAWLLHWLRGRAAAARVPAVLLLGLVFLGWNFIPVPTPDAIHADNWLPAYIPWFAGGMLLAELTCDDRRRARLRLLGNQRLMWAIAAAAFVASSTRLGGVAGLTRAEPWQYAAKMGLGAVIGFALLAPLVLGAPDKSHRWLTAAPVATAGRWSYGIFIWHLAVLSVIFPIFGILPFNGNFGVVLVLTVAFTLPIAAASHALVEEPCRQWARRRDRPRAAPA</sequence>
<feature type="transmembrane region" description="Helical" evidence="2">
    <location>
        <begin position="271"/>
        <end position="289"/>
    </location>
</feature>
<keyword evidence="4" id="KW-0808">Transferase</keyword>
<evidence type="ECO:0000313" key="4">
    <source>
        <dbReference type="EMBL" id="MFI2231479.1"/>
    </source>
</evidence>
<feature type="transmembrane region" description="Helical" evidence="2">
    <location>
        <begin position="203"/>
        <end position="223"/>
    </location>
</feature>
<evidence type="ECO:0000256" key="1">
    <source>
        <dbReference type="SAM" id="MobiDB-lite"/>
    </source>
</evidence>
<accession>A0ABW7VY30</accession>
<feature type="transmembrane region" description="Helical" evidence="2">
    <location>
        <begin position="129"/>
        <end position="154"/>
    </location>
</feature>
<organism evidence="4 5">
    <name type="scientific">Nocardia testacea</name>
    <dbReference type="NCBI Taxonomy" id="248551"/>
    <lineage>
        <taxon>Bacteria</taxon>
        <taxon>Bacillati</taxon>
        <taxon>Actinomycetota</taxon>
        <taxon>Actinomycetes</taxon>
        <taxon>Mycobacteriales</taxon>
        <taxon>Nocardiaceae</taxon>
        <taxon>Nocardia</taxon>
    </lineage>
</organism>
<evidence type="ECO:0000256" key="2">
    <source>
        <dbReference type="SAM" id="Phobius"/>
    </source>
</evidence>
<dbReference type="InterPro" id="IPR002656">
    <property type="entry name" value="Acyl_transf_3_dom"/>
</dbReference>
<feature type="transmembrane region" description="Helical" evidence="2">
    <location>
        <begin position="342"/>
        <end position="364"/>
    </location>
</feature>
<comment type="caution">
    <text evidence="4">The sequence shown here is derived from an EMBL/GenBank/DDBJ whole genome shotgun (WGS) entry which is preliminary data.</text>
</comment>
<dbReference type="GO" id="GO:0016746">
    <property type="term" value="F:acyltransferase activity"/>
    <property type="evidence" value="ECO:0007669"/>
    <property type="project" value="UniProtKB-KW"/>
</dbReference>
<feature type="transmembrane region" description="Helical" evidence="2">
    <location>
        <begin position="79"/>
        <end position="99"/>
    </location>
</feature>
<keyword evidence="4" id="KW-0012">Acyltransferase</keyword>
<dbReference type="PANTHER" id="PTHR23028:SF53">
    <property type="entry name" value="ACYL_TRANSF_3 DOMAIN-CONTAINING PROTEIN"/>
    <property type="match status" value="1"/>
</dbReference>
<keyword evidence="5" id="KW-1185">Reference proteome</keyword>
<evidence type="ECO:0000259" key="3">
    <source>
        <dbReference type="Pfam" id="PF01757"/>
    </source>
</evidence>
<reference evidence="4 5" key="1">
    <citation type="submission" date="2024-10" db="EMBL/GenBank/DDBJ databases">
        <title>The Natural Products Discovery Center: Release of the First 8490 Sequenced Strains for Exploring Actinobacteria Biosynthetic Diversity.</title>
        <authorList>
            <person name="Kalkreuter E."/>
            <person name="Kautsar S.A."/>
            <person name="Yang D."/>
            <person name="Bader C.D."/>
            <person name="Teijaro C.N."/>
            <person name="Fluegel L."/>
            <person name="Davis C.M."/>
            <person name="Simpson J.R."/>
            <person name="Lauterbach L."/>
            <person name="Steele A.D."/>
            <person name="Gui C."/>
            <person name="Meng S."/>
            <person name="Li G."/>
            <person name="Viehrig K."/>
            <person name="Ye F."/>
            <person name="Su P."/>
            <person name="Kiefer A.F."/>
            <person name="Nichols A."/>
            <person name="Cepeda A.J."/>
            <person name="Yan W."/>
            <person name="Fan B."/>
            <person name="Jiang Y."/>
            <person name="Adhikari A."/>
            <person name="Zheng C.-J."/>
            <person name="Schuster L."/>
            <person name="Cowan T.M."/>
            <person name="Smanski M.J."/>
            <person name="Chevrette M.G."/>
            <person name="De Carvalho L.P.S."/>
            <person name="Shen B."/>
        </authorList>
    </citation>
    <scope>NUCLEOTIDE SEQUENCE [LARGE SCALE GENOMIC DNA]</scope>
    <source>
        <strain evidence="4 5">NPDC019377</strain>
    </source>
</reference>
<dbReference type="RefSeq" id="WP_083873054.1">
    <property type="nucleotide sequence ID" value="NZ_JBIRYL010000003.1"/>
</dbReference>
<keyword evidence="2" id="KW-1133">Transmembrane helix</keyword>
<feature type="region of interest" description="Disordered" evidence="1">
    <location>
        <begin position="1"/>
        <end position="33"/>
    </location>
</feature>
<proteinExistence type="predicted"/>
<gene>
    <name evidence="4" type="ORF">ACH49Z_16675</name>
</gene>
<dbReference type="EMBL" id="JBIRYL010000003">
    <property type="protein sequence ID" value="MFI2231479.1"/>
    <property type="molecule type" value="Genomic_DNA"/>
</dbReference>
<feature type="transmembrane region" description="Helical" evidence="2">
    <location>
        <begin position="174"/>
        <end position="196"/>
    </location>
</feature>
<dbReference type="EC" id="2.3.-.-" evidence="4"/>
<dbReference type="PANTHER" id="PTHR23028">
    <property type="entry name" value="ACETYLTRANSFERASE"/>
    <property type="match status" value="1"/>
</dbReference>
<dbReference type="InterPro" id="IPR050879">
    <property type="entry name" value="Acyltransferase_3"/>
</dbReference>
<evidence type="ECO:0000313" key="5">
    <source>
        <dbReference type="Proteomes" id="UP001611494"/>
    </source>
</evidence>
<feature type="transmembrane region" description="Helical" evidence="2">
    <location>
        <begin position="235"/>
        <end position="251"/>
    </location>
</feature>